<dbReference type="Gene3D" id="3.40.50.10470">
    <property type="entry name" value="Translation initiation factor eif-2b, domain 2"/>
    <property type="match status" value="1"/>
</dbReference>
<evidence type="ECO:0000313" key="5">
    <source>
        <dbReference type="EMBL" id="CUU01809.1"/>
    </source>
</evidence>
<accession>A0A0S4MVI8</accession>
<comment type="similarity">
    <text evidence="1 4">Belongs to the eIF-2B alpha/beta/delta subunits family.</text>
</comment>
<protein>
    <submittedName>
        <fullName evidence="5">Translation initiation factor eIF-2B subunit alpha</fullName>
    </submittedName>
</protein>
<dbReference type="InterPro" id="IPR042529">
    <property type="entry name" value="IF_2B-like_C"/>
</dbReference>
<dbReference type="InterPro" id="IPR000649">
    <property type="entry name" value="IF-2B-related"/>
</dbReference>
<evidence type="ECO:0000256" key="3">
    <source>
        <dbReference type="ARBA" id="ARBA00022917"/>
    </source>
</evidence>
<dbReference type="STRING" id="1643428.GCA_001442855_00329"/>
<dbReference type="PANTHER" id="PTHR45860">
    <property type="entry name" value="TRANSLATION INITIATION FACTOR EIF-2B SUBUNIT ALPHA"/>
    <property type="match status" value="1"/>
</dbReference>
<keyword evidence="3" id="KW-0648">Protein biosynthesis</keyword>
<evidence type="ECO:0000313" key="6">
    <source>
        <dbReference type="Proteomes" id="UP000320623"/>
    </source>
</evidence>
<proteinExistence type="inferred from homology"/>
<dbReference type="SUPFAM" id="SSF100950">
    <property type="entry name" value="NagB/RpiA/CoA transferase-like"/>
    <property type="match status" value="1"/>
</dbReference>
<name>A0A0S4MVI8_9BACT</name>
<dbReference type="GO" id="GO:0003743">
    <property type="term" value="F:translation initiation factor activity"/>
    <property type="evidence" value="ECO:0007669"/>
    <property type="project" value="UniProtKB-KW"/>
</dbReference>
<dbReference type="EMBL" id="FAOO01000002">
    <property type="protein sequence ID" value="CUU01809.1"/>
    <property type="molecule type" value="Genomic_DNA"/>
</dbReference>
<dbReference type="RefSeq" id="WP_181180206.1">
    <property type="nucleotide sequence ID" value="NZ_FAOO01000002.1"/>
</dbReference>
<reference evidence="6" key="1">
    <citation type="submission" date="2015-11" db="EMBL/GenBank/DDBJ databases">
        <authorList>
            <person name="Varghese N."/>
        </authorList>
    </citation>
    <scope>NUCLEOTIDE SEQUENCE [LARGE SCALE GENOMIC DNA]</scope>
</reference>
<evidence type="ECO:0000256" key="2">
    <source>
        <dbReference type="ARBA" id="ARBA00022540"/>
    </source>
</evidence>
<evidence type="ECO:0000256" key="1">
    <source>
        <dbReference type="ARBA" id="ARBA00007251"/>
    </source>
</evidence>
<organism evidence="5 6">
    <name type="scientific">Candidatus Thermokryptus mobilis</name>
    <dbReference type="NCBI Taxonomy" id="1643428"/>
    <lineage>
        <taxon>Bacteria</taxon>
        <taxon>Pseudomonadati</taxon>
        <taxon>Candidatus Kryptoniota</taxon>
        <taxon>Candidatus Thermokryptus</taxon>
    </lineage>
</organism>
<dbReference type="InterPro" id="IPR037171">
    <property type="entry name" value="NagB/RpiA_transferase-like"/>
</dbReference>
<keyword evidence="6" id="KW-1185">Reference proteome</keyword>
<dbReference type="AlphaFoldDB" id="A0A0S4MVI8"/>
<keyword evidence="2 5" id="KW-0396">Initiation factor</keyword>
<dbReference type="Pfam" id="PF01008">
    <property type="entry name" value="IF-2B"/>
    <property type="match status" value="1"/>
</dbReference>
<sequence length="274" mass="30942">MRSRRIDRKLKAIYRDKKSGASVLTTKLFAVLIDAIEEVDSVGDFDSFLISIGVELRKHHPLLFQLRNLIDIVHGFSKEVRDKEEILSEILSLRERFENSASRVAEGFRQFLSERGKVSIATLSHSGTVFNSLVKARDFINEVYVFRSCPRCEGEKMADLLFKSGFNVSVVNDFGLSYVVKKVDLVVTGCDAVFEDGSILNKAGTLPLFILAKNFKKVSVVLADFLKFVNKRVNFDEIFKDAVELKSKGKVKELSLLFEIVDGAFITHYITNKS</sequence>
<dbReference type="Proteomes" id="UP000320623">
    <property type="component" value="Unassembled WGS sequence"/>
</dbReference>
<gene>
    <name evidence="5" type="ORF">JGI1_00342</name>
</gene>
<dbReference type="PANTHER" id="PTHR45860:SF1">
    <property type="entry name" value="TRANSLATION INITIATION FACTOR EIF-2B SUBUNIT ALPHA"/>
    <property type="match status" value="1"/>
</dbReference>
<dbReference type="InterPro" id="IPR051501">
    <property type="entry name" value="eIF2B_alpha/beta/delta"/>
</dbReference>
<evidence type="ECO:0000256" key="4">
    <source>
        <dbReference type="RuleBase" id="RU003814"/>
    </source>
</evidence>